<dbReference type="Proteomes" id="UP000076925">
    <property type="component" value="Unassembled WGS sequence"/>
</dbReference>
<dbReference type="RefSeq" id="WP_017741899.1">
    <property type="nucleotide sequence ID" value="NZ_KQ976354.1"/>
</dbReference>
<organism evidence="1 2">
    <name type="scientific">Scytonema hofmannii PCC 7110</name>
    <dbReference type="NCBI Taxonomy" id="128403"/>
    <lineage>
        <taxon>Bacteria</taxon>
        <taxon>Bacillati</taxon>
        <taxon>Cyanobacteriota</taxon>
        <taxon>Cyanophyceae</taxon>
        <taxon>Nostocales</taxon>
        <taxon>Scytonemataceae</taxon>
        <taxon>Scytonema</taxon>
    </lineage>
</organism>
<name>A0A139XBX2_9CYAN</name>
<protein>
    <submittedName>
        <fullName evidence="1">Uncharacterized protein</fullName>
    </submittedName>
</protein>
<accession>A0A139XBX2</accession>
<dbReference type="STRING" id="128403.WA1_19445"/>
<sequence length="85" mass="9645">MKYHINLLELGYFLKGIALTALFTPSPKIFALAFGIAEFLHEIRKLKYHAVTGVRCDSQSHLYRKRNNLISPHAEHGNESIVTGH</sequence>
<dbReference type="EMBL" id="ANNX02000020">
    <property type="protein sequence ID" value="KYC42166.1"/>
    <property type="molecule type" value="Genomic_DNA"/>
</dbReference>
<gene>
    <name evidence="1" type="ORF">WA1_19445</name>
</gene>
<reference evidence="1 2" key="1">
    <citation type="journal article" date="2013" name="Genome Biol. Evol.">
        <title>Genomes of Stigonematalean cyanobacteria (subsection V) and the evolution of oxygenic photosynthesis from prokaryotes to plastids.</title>
        <authorList>
            <person name="Dagan T."/>
            <person name="Roettger M."/>
            <person name="Stucken K."/>
            <person name="Landan G."/>
            <person name="Koch R."/>
            <person name="Major P."/>
            <person name="Gould S.B."/>
            <person name="Goremykin V.V."/>
            <person name="Rippka R."/>
            <person name="Tandeau de Marsac N."/>
            <person name="Gugger M."/>
            <person name="Lockhart P.J."/>
            <person name="Allen J.F."/>
            <person name="Brune I."/>
            <person name="Maus I."/>
            <person name="Puhler A."/>
            <person name="Martin W.F."/>
        </authorList>
    </citation>
    <scope>NUCLEOTIDE SEQUENCE [LARGE SCALE GENOMIC DNA]</scope>
    <source>
        <strain evidence="1 2">PCC 7110</strain>
    </source>
</reference>
<dbReference type="AlphaFoldDB" id="A0A139XBX2"/>
<evidence type="ECO:0000313" key="1">
    <source>
        <dbReference type="EMBL" id="KYC42166.1"/>
    </source>
</evidence>
<evidence type="ECO:0000313" key="2">
    <source>
        <dbReference type="Proteomes" id="UP000076925"/>
    </source>
</evidence>
<keyword evidence="2" id="KW-1185">Reference proteome</keyword>
<comment type="caution">
    <text evidence="1">The sequence shown here is derived from an EMBL/GenBank/DDBJ whole genome shotgun (WGS) entry which is preliminary data.</text>
</comment>
<proteinExistence type="predicted"/>